<proteinExistence type="predicted"/>
<organism evidence="1">
    <name type="scientific">Candidatus Methanosuratincola petrocarbonis</name>
    <name type="common">ex Vanwonterghem et al. 2016</name>
    <dbReference type="NCBI Taxonomy" id="1867261"/>
    <lineage>
        <taxon>Archaea</taxon>
        <taxon>Thermoproteota</taxon>
        <taxon>Methanosuratincolia</taxon>
        <taxon>Candidatus Methanomethylicales</taxon>
        <taxon>Candidatus Methanomethylicaceae</taxon>
        <taxon>Candidatus Methanosuratincola (ex Vanwonterghem et al. 2016)</taxon>
    </lineage>
</organism>
<dbReference type="PANTHER" id="PTHR37954">
    <property type="entry name" value="BLL4979 PROTEIN"/>
    <property type="match status" value="1"/>
</dbReference>
<dbReference type="InterPro" id="IPR003748">
    <property type="entry name" value="DUF169"/>
</dbReference>
<dbReference type="Pfam" id="PF02596">
    <property type="entry name" value="DUF169"/>
    <property type="match status" value="1"/>
</dbReference>
<evidence type="ECO:0000313" key="1">
    <source>
        <dbReference type="EMBL" id="HHI48736.1"/>
    </source>
</evidence>
<dbReference type="EMBL" id="DRVT01000013">
    <property type="protein sequence ID" value="HHI48736.1"/>
    <property type="molecule type" value="Genomic_DNA"/>
</dbReference>
<comment type="caution">
    <text evidence="1">The sequence shown here is derived from an EMBL/GenBank/DDBJ whole genome shotgun (WGS) entry which is preliminary data.</text>
</comment>
<evidence type="ECO:0008006" key="2">
    <source>
        <dbReference type="Google" id="ProtNLM"/>
    </source>
</evidence>
<dbReference type="AlphaFoldDB" id="A0A7J3UXZ2"/>
<reference evidence="1" key="1">
    <citation type="journal article" date="2020" name="mSystems">
        <title>Genome- and Community-Level Interaction Insights into Carbon Utilization and Element Cycling Functions of Hydrothermarchaeota in Hydrothermal Sediment.</title>
        <authorList>
            <person name="Zhou Z."/>
            <person name="Liu Y."/>
            <person name="Xu W."/>
            <person name="Pan J."/>
            <person name="Luo Z.H."/>
            <person name="Li M."/>
        </authorList>
    </citation>
    <scope>NUCLEOTIDE SEQUENCE [LARGE SCALE GENOMIC DNA]</scope>
    <source>
        <strain evidence="1">SpSt-1038</strain>
    </source>
</reference>
<accession>A0A7J3UXZ2</accession>
<gene>
    <name evidence="1" type="ORF">ENL91_01030</name>
</gene>
<dbReference type="PANTHER" id="PTHR37954:SF3">
    <property type="entry name" value="DUF169 DOMAIN-CONTAINING PROTEIN"/>
    <property type="match status" value="1"/>
</dbReference>
<protein>
    <recommendedName>
        <fullName evidence="2">DUF169 domain-containing protein</fullName>
    </recommendedName>
</protein>
<name>A0A7J3UXZ2_9CREN</name>
<sequence length="239" mass="25983">MEMKQDYAAMQDKLTQVLGLKFPPVAVSLIRRASDIPQGVMELDKPMFYCAMVKHAMLGNVFFARDCAHACRRGAAALGLAKIPDDERTGEFYTNKSSFGSMRAATRTVTRSPQLEAGSIYATLMSPLEKAPIDPDVVLIEALPRRALELVHASVFESGGWIESMVSAPRQVCAALTVRPYLGDLNVSFACESARMAAKPVGLEYSDEGVLVGVPGDQIGEVVNNIDKIGYVKQRVAKK</sequence>